<feature type="region of interest" description="Disordered" evidence="1">
    <location>
        <begin position="75"/>
        <end position="99"/>
    </location>
</feature>
<feature type="compositionally biased region" description="Basic and acidic residues" evidence="1">
    <location>
        <begin position="37"/>
        <end position="54"/>
    </location>
</feature>
<keyword evidence="4" id="KW-1185">Reference proteome</keyword>
<feature type="compositionally biased region" description="Basic and acidic residues" evidence="1">
    <location>
        <begin position="80"/>
        <end position="89"/>
    </location>
</feature>
<evidence type="ECO:0000313" key="3">
    <source>
        <dbReference type="EMBL" id="CAD6184370.1"/>
    </source>
</evidence>
<name>A0A8S1GRK7_9PELO</name>
<dbReference type="EMBL" id="CAJGYM010000001">
    <property type="protein sequence ID" value="CAD6184370.1"/>
    <property type="molecule type" value="Genomic_DNA"/>
</dbReference>
<comment type="caution">
    <text evidence="3">The sequence shown here is derived from an EMBL/GenBank/DDBJ whole genome shotgun (WGS) entry which is preliminary data.</text>
</comment>
<gene>
    <name evidence="3" type="ORF">CAUJ_LOCUS289</name>
</gene>
<feature type="signal peptide" evidence="2">
    <location>
        <begin position="1"/>
        <end position="20"/>
    </location>
</feature>
<evidence type="ECO:0000256" key="1">
    <source>
        <dbReference type="SAM" id="MobiDB-lite"/>
    </source>
</evidence>
<feature type="chain" id="PRO_5035797962" description="Secreted protein" evidence="2">
    <location>
        <begin position="21"/>
        <end position="99"/>
    </location>
</feature>
<dbReference type="Proteomes" id="UP000835052">
    <property type="component" value="Unassembled WGS sequence"/>
</dbReference>
<dbReference type="AlphaFoldDB" id="A0A8S1GRK7"/>
<feature type="region of interest" description="Disordered" evidence="1">
    <location>
        <begin position="20"/>
        <end position="54"/>
    </location>
</feature>
<protein>
    <recommendedName>
        <fullName evidence="5">Secreted protein</fullName>
    </recommendedName>
</protein>
<reference evidence="3" key="1">
    <citation type="submission" date="2020-10" db="EMBL/GenBank/DDBJ databases">
        <authorList>
            <person name="Kikuchi T."/>
        </authorList>
    </citation>
    <scope>NUCLEOTIDE SEQUENCE</scope>
    <source>
        <strain evidence="3">NKZ352</strain>
    </source>
</reference>
<evidence type="ECO:0000256" key="2">
    <source>
        <dbReference type="SAM" id="SignalP"/>
    </source>
</evidence>
<organism evidence="3 4">
    <name type="scientific">Caenorhabditis auriculariae</name>
    <dbReference type="NCBI Taxonomy" id="2777116"/>
    <lineage>
        <taxon>Eukaryota</taxon>
        <taxon>Metazoa</taxon>
        <taxon>Ecdysozoa</taxon>
        <taxon>Nematoda</taxon>
        <taxon>Chromadorea</taxon>
        <taxon>Rhabditida</taxon>
        <taxon>Rhabditina</taxon>
        <taxon>Rhabditomorpha</taxon>
        <taxon>Rhabditoidea</taxon>
        <taxon>Rhabditidae</taxon>
        <taxon>Peloderinae</taxon>
        <taxon>Caenorhabditis</taxon>
    </lineage>
</organism>
<accession>A0A8S1GRK7</accession>
<evidence type="ECO:0008006" key="5">
    <source>
        <dbReference type="Google" id="ProtNLM"/>
    </source>
</evidence>
<keyword evidence="2" id="KW-0732">Signal</keyword>
<sequence>MWHWFYFLLCTLTISSMTQCNTGKQSDQKEESDDGQDERKINRKNEKSDVRSYEHSLTHVRSKWGSNAKLTRTKNAHTLVAKERKRSSDDMFVPSEYMR</sequence>
<evidence type="ECO:0000313" key="4">
    <source>
        <dbReference type="Proteomes" id="UP000835052"/>
    </source>
</evidence>
<proteinExistence type="predicted"/>